<dbReference type="Pfam" id="PF13968">
    <property type="entry name" value="DUF4220"/>
    <property type="match status" value="2"/>
</dbReference>
<feature type="domain" description="DUF4220" evidence="2">
    <location>
        <begin position="50"/>
        <end position="115"/>
    </location>
</feature>
<sequence length="489" mass="53679">MRGVEVVTNAWKQWGLQALVMLSFTLQVALLVLAEFRRCIDSGVLRFSVWSAYMLADATAIYMLGHMSVTGTSADHDQLMAFWAPFLLLHLGGQDNITAYAIEDNQLWLRHLQTLSSSTTLPSCSAGPCSGRPPSSCLPSALSSTARGCGRSSAPAEVHPVATTGHLTGGQLLQSVFFADDESPGPGHMEAFLLIAHLLLDAPMDLLKGPSTFVDVHFGTTAIHGEDMYKVAEMQLSLMYDVFYTKAEVTHTWYGLCICNISPLGTIAALLLFHLHLHLLGGDHLKGSYSRVDIVVTYILLVGAVILGIMSALRAMFSSWDRAVLKSKGLYDGLLAWSVDIVLDESILVWHVATDLYLFWFKQQAKASGRRQEGDDEVIEALSNYMLYLLAARPYMLPPPASRNAGNIGDSYRYKRVLDRGSQLGAKLIDVGLDAIDMLELVTQVWVEMLCYAGYRCSGYSHAKQLSNGGELITISALLMEHVRRTPMP</sequence>
<protein>
    <recommendedName>
        <fullName evidence="2">DUF4220 domain-containing protein</fullName>
    </recommendedName>
</protein>
<evidence type="ECO:0000259" key="2">
    <source>
        <dbReference type="Pfam" id="PF13968"/>
    </source>
</evidence>
<feature type="transmembrane region" description="Helical" evidence="1">
    <location>
        <begin position="294"/>
        <end position="317"/>
    </location>
</feature>
<organism evidence="3">
    <name type="scientific">Oryza punctata</name>
    <name type="common">Red rice</name>
    <dbReference type="NCBI Taxonomy" id="4537"/>
    <lineage>
        <taxon>Eukaryota</taxon>
        <taxon>Viridiplantae</taxon>
        <taxon>Streptophyta</taxon>
        <taxon>Embryophyta</taxon>
        <taxon>Tracheophyta</taxon>
        <taxon>Spermatophyta</taxon>
        <taxon>Magnoliopsida</taxon>
        <taxon>Liliopsida</taxon>
        <taxon>Poales</taxon>
        <taxon>Poaceae</taxon>
        <taxon>BOP clade</taxon>
        <taxon>Oryzoideae</taxon>
        <taxon>Oryzeae</taxon>
        <taxon>Oryzinae</taxon>
        <taxon>Oryza</taxon>
    </lineage>
</organism>
<keyword evidence="4" id="KW-1185">Reference proteome</keyword>
<reference evidence="3" key="2">
    <citation type="submission" date="2018-05" db="EMBL/GenBank/DDBJ databases">
        <title>OpunRS2 (Oryza punctata Reference Sequence Version 2).</title>
        <authorList>
            <person name="Zhang J."/>
            <person name="Kudrna D."/>
            <person name="Lee S."/>
            <person name="Talag J."/>
            <person name="Welchert J."/>
            <person name="Wing R.A."/>
        </authorList>
    </citation>
    <scope>NUCLEOTIDE SEQUENCE [LARGE SCALE GENOMIC DNA]</scope>
</reference>
<dbReference type="InterPro" id="IPR025315">
    <property type="entry name" value="DUF4220"/>
</dbReference>
<keyword evidence="1" id="KW-0812">Transmembrane</keyword>
<reference evidence="3" key="1">
    <citation type="submission" date="2015-04" db="UniProtKB">
        <authorList>
            <consortium name="EnsemblPlants"/>
        </authorList>
    </citation>
    <scope>IDENTIFICATION</scope>
</reference>
<dbReference type="AlphaFoldDB" id="A0A0E0MCU0"/>
<feature type="transmembrane region" description="Helical" evidence="1">
    <location>
        <begin position="253"/>
        <end position="273"/>
    </location>
</feature>
<dbReference type="EnsemblPlants" id="OPUNC11G03820.1">
    <property type="protein sequence ID" value="OPUNC11G03820.1"/>
    <property type="gene ID" value="OPUNC11G03820"/>
</dbReference>
<feature type="transmembrane region" description="Helical" evidence="1">
    <location>
        <begin position="45"/>
        <end position="65"/>
    </location>
</feature>
<accession>A0A0E0MCU0</accession>
<evidence type="ECO:0000313" key="3">
    <source>
        <dbReference type="EnsemblPlants" id="OPUNC11G03820.1"/>
    </source>
</evidence>
<dbReference type="InterPro" id="IPR007658">
    <property type="entry name" value="DUF594"/>
</dbReference>
<evidence type="ECO:0000313" key="4">
    <source>
        <dbReference type="Proteomes" id="UP000026962"/>
    </source>
</evidence>
<proteinExistence type="predicted"/>
<name>A0A0E0MCU0_ORYPU</name>
<feature type="transmembrane region" description="Helical" evidence="1">
    <location>
        <begin position="14"/>
        <end position="33"/>
    </location>
</feature>
<keyword evidence="1" id="KW-0472">Membrane</keyword>
<feature type="domain" description="DUF4220" evidence="2">
    <location>
        <begin position="215"/>
        <end position="328"/>
    </location>
</feature>
<dbReference type="Gramene" id="OPUNC11G03820.1">
    <property type="protein sequence ID" value="OPUNC11G03820.1"/>
    <property type="gene ID" value="OPUNC11G03820"/>
</dbReference>
<dbReference type="eggNOG" id="ENOG502RRQT">
    <property type="taxonomic scope" value="Eukaryota"/>
</dbReference>
<dbReference type="PANTHER" id="PTHR31325">
    <property type="entry name" value="OS01G0798800 PROTEIN-RELATED"/>
    <property type="match status" value="1"/>
</dbReference>
<dbReference type="HOGENOM" id="CLU_009180_3_1_1"/>
<evidence type="ECO:0000256" key="1">
    <source>
        <dbReference type="SAM" id="Phobius"/>
    </source>
</evidence>
<dbReference type="STRING" id="4537.A0A0E0MCU0"/>
<dbReference type="OMA" id="CICNISP"/>
<dbReference type="Proteomes" id="UP000026962">
    <property type="component" value="Chromosome 11"/>
</dbReference>
<dbReference type="Pfam" id="PF04578">
    <property type="entry name" value="DUF594"/>
    <property type="match status" value="1"/>
</dbReference>
<keyword evidence="1" id="KW-1133">Transmembrane helix</keyword>